<keyword evidence="5" id="KW-1185">Reference proteome</keyword>
<dbReference type="InterPro" id="IPR009057">
    <property type="entry name" value="Homeodomain-like_sf"/>
</dbReference>
<reference evidence="4 5" key="1">
    <citation type="journal article" date="2021" name="Sci. Rep.">
        <title>The distribution of antibiotic resistance genes in chicken gut microbiota commensals.</title>
        <authorList>
            <person name="Juricova H."/>
            <person name="Matiasovicova J."/>
            <person name="Kubasova T."/>
            <person name="Cejkova D."/>
            <person name="Rychlik I."/>
        </authorList>
    </citation>
    <scope>NUCLEOTIDE SEQUENCE [LARGE SCALE GENOMIC DNA]</scope>
    <source>
        <strain evidence="4 5">An794</strain>
    </source>
</reference>
<dbReference type="EMBL" id="JACSNQ010000002">
    <property type="protein sequence ID" value="MBM6774189.1"/>
    <property type="molecule type" value="Genomic_DNA"/>
</dbReference>
<evidence type="ECO:0000313" key="4">
    <source>
        <dbReference type="EMBL" id="MBM6774189.1"/>
    </source>
</evidence>
<evidence type="ECO:0000256" key="1">
    <source>
        <dbReference type="ARBA" id="ARBA00023125"/>
    </source>
</evidence>
<sequence>MVLTGTEDLRVQKTVGAIQETFKQLLLEKPYEKITVRELCERARINKKTFYRYYETLDYLLAELQGTYRDAYLARTRDLRVPEDTEAITHEFVLFSCGQDEVYERITCDPSLARIQRAMTEGVLASRRFDESAFSGVPEGEASLLVTFVQTVPLTLYRRWVADGKPLAPERLADIACTLVLGGMHGLARGGGAR</sequence>
<dbReference type="Proteomes" id="UP000712527">
    <property type="component" value="Unassembled WGS sequence"/>
</dbReference>
<dbReference type="SUPFAM" id="SSF46689">
    <property type="entry name" value="Homeodomain-like"/>
    <property type="match status" value="1"/>
</dbReference>
<protein>
    <submittedName>
        <fullName evidence="4">TetR/AcrR family transcriptional regulator</fullName>
    </submittedName>
</protein>
<evidence type="ECO:0000256" key="2">
    <source>
        <dbReference type="PROSITE-ProRule" id="PRU00335"/>
    </source>
</evidence>
<keyword evidence="1 2" id="KW-0238">DNA-binding</keyword>
<dbReference type="Pfam" id="PF00440">
    <property type="entry name" value="TetR_N"/>
    <property type="match status" value="1"/>
</dbReference>
<organism evidence="4 5">
    <name type="scientific">Olsenella profusa</name>
    <dbReference type="NCBI Taxonomy" id="138595"/>
    <lineage>
        <taxon>Bacteria</taxon>
        <taxon>Bacillati</taxon>
        <taxon>Actinomycetota</taxon>
        <taxon>Coriobacteriia</taxon>
        <taxon>Coriobacteriales</taxon>
        <taxon>Atopobiaceae</taxon>
        <taxon>Olsenella</taxon>
    </lineage>
</organism>
<evidence type="ECO:0000313" key="5">
    <source>
        <dbReference type="Proteomes" id="UP000712527"/>
    </source>
</evidence>
<comment type="caution">
    <text evidence="4">The sequence shown here is derived from an EMBL/GenBank/DDBJ whole genome shotgun (WGS) entry which is preliminary data.</text>
</comment>
<feature type="DNA-binding region" description="H-T-H motif" evidence="2">
    <location>
        <begin position="35"/>
        <end position="54"/>
    </location>
</feature>
<evidence type="ECO:0000259" key="3">
    <source>
        <dbReference type="PROSITE" id="PS50977"/>
    </source>
</evidence>
<dbReference type="RefSeq" id="WP_204792553.1">
    <property type="nucleotide sequence ID" value="NZ_JACSNQ010000002.1"/>
</dbReference>
<feature type="domain" description="HTH tetR-type" evidence="3">
    <location>
        <begin position="12"/>
        <end position="72"/>
    </location>
</feature>
<dbReference type="PROSITE" id="PS50977">
    <property type="entry name" value="HTH_TETR_2"/>
    <property type="match status" value="1"/>
</dbReference>
<accession>A0ABS2EZP3</accession>
<gene>
    <name evidence="4" type="ORF">H9X80_01290</name>
</gene>
<name>A0ABS2EZP3_9ACTN</name>
<dbReference type="PANTHER" id="PTHR43479">
    <property type="entry name" value="ACREF/ENVCD OPERON REPRESSOR-RELATED"/>
    <property type="match status" value="1"/>
</dbReference>
<proteinExistence type="predicted"/>
<dbReference type="InterPro" id="IPR050624">
    <property type="entry name" value="HTH-type_Tx_Regulator"/>
</dbReference>
<dbReference type="Gene3D" id="1.10.357.10">
    <property type="entry name" value="Tetracycline Repressor, domain 2"/>
    <property type="match status" value="1"/>
</dbReference>
<dbReference type="InterPro" id="IPR001647">
    <property type="entry name" value="HTH_TetR"/>
</dbReference>
<dbReference type="PANTHER" id="PTHR43479:SF11">
    <property type="entry name" value="ACREF_ENVCD OPERON REPRESSOR-RELATED"/>
    <property type="match status" value="1"/>
</dbReference>